<evidence type="ECO:0000256" key="1">
    <source>
        <dbReference type="SAM" id="SignalP"/>
    </source>
</evidence>
<dbReference type="GO" id="GO:0016787">
    <property type="term" value="F:hydrolase activity"/>
    <property type="evidence" value="ECO:0007669"/>
    <property type="project" value="UniProtKB-KW"/>
</dbReference>
<dbReference type="AlphaFoldDB" id="A0A4Y9QQ01"/>
<comment type="caution">
    <text evidence="3">The sequence shown here is derived from an EMBL/GenBank/DDBJ whole genome shotgun (WGS) entry which is preliminary data.</text>
</comment>
<dbReference type="Gene3D" id="3.40.710.10">
    <property type="entry name" value="DD-peptidase/beta-lactamase superfamily"/>
    <property type="match status" value="1"/>
</dbReference>
<evidence type="ECO:0000259" key="2">
    <source>
        <dbReference type="Pfam" id="PF00144"/>
    </source>
</evidence>
<dbReference type="OrthoDB" id="9793489at2"/>
<keyword evidence="4" id="KW-1185">Reference proteome</keyword>
<organism evidence="3 4">
    <name type="scientific">Algoriphagus kandeliae</name>
    <dbReference type="NCBI Taxonomy" id="2562278"/>
    <lineage>
        <taxon>Bacteria</taxon>
        <taxon>Pseudomonadati</taxon>
        <taxon>Bacteroidota</taxon>
        <taxon>Cytophagia</taxon>
        <taxon>Cytophagales</taxon>
        <taxon>Cyclobacteriaceae</taxon>
        <taxon>Algoriphagus</taxon>
    </lineage>
</organism>
<dbReference type="InterPro" id="IPR001466">
    <property type="entry name" value="Beta-lactam-related"/>
</dbReference>
<evidence type="ECO:0000313" key="4">
    <source>
        <dbReference type="Proteomes" id="UP000297647"/>
    </source>
</evidence>
<feature type="domain" description="Beta-lactamase-related" evidence="2">
    <location>
        <begin position="41"/>
        <end position="338"/>
    </location>
</feature>
<dbReference type="InterPro" id="IPR050491">
    <property type="entry name" value="AmpC-like"/>
</dbReference>
<evidence type="ECO:0000313" key="3">
    <source>
        <dbReference type="EMBL" id="TFV94689.1"/>
    </source>
</evidence>
<keyword evidence="1" id="KW-0732">Signal</keyword>
<feature type="chain" id="PRO_5021405666" evidence="1">
    <location>
        <begin position="20"/>
        <end position="355"/>
    </location>
</feature>
<name>A0A4Y9QQ01_9BACT</name>
<dbReference type="Proteomes" id="UP000297647">
    <property type="component" value="Unassembled WGS sequence"/>
</dbReference>
<protein>
    <submittedName>
        <fullName evidence="3">Class A beta-lactamase-related serine hydrolase</fullName>
    </submittedName>
</protein>
<dbReference type="InterPro" id="IPR012338">
    <property type="entry name" value="Beta-lactam/transpept-like"/>
</dbReference>
<sequence>MAKTLTLFIFFLFGIQAIAQTNPESIGAIVKRAAENEFFEGTVLVAENGGILYHQSFGFKDENQKAPISINSRFGIASITKLFTAIIILQLVEEGEIQLSDSLNELLPDFKVPGGDRITVHHLLLHISGLPNENDAIYLAPTSPKEFVERTLENESHAFGEFNYANIDYVLQGLIIEKFDQKTWENSVQKRILEKLEMNETGFLEKGNFPDDFAYTFSYNKDGVRKADPLFFIENFYAAGCMYSTAEDLLKLDQGLYSSEILSNESKELMYKSYPEYNYSGYSVWTYNYPFSDSKPRLMERRGGILGANSVLIRMLESNKTIIILSNNNRFNPDSFGNTNSLKEALIIELDKAVE</sequence>
<accession>A0A4Y9QQ01</accession>
<reference evidence="3 4" key="1">
    <citation type="submission" date="2019-03" db="EMBL/GenBank/DDBJ databases">
        <title>Algoriphagus sp. nov, a new strain isolated from root system soil of mangrove plant Kandelia.</title>
        <authorList>
            <person name="Yin Q."/>
            <person name="Wang K."/>
            <person name="Song Z."/>
        </authorList>
    </citation>
    <scope>NUCLEOTIDE SEQUENCE [LARGE SCALE GENOMIC DNA]</scope>
    <source>
        <strain evidence="3 4">XY-J91</strain>
    </source>
</reference>
<feature type="signal peptide" evidence="1">
    <location>
        <begin position="1"/>
        <end position="19"/>
    </location>
</feature>
<dbReference type="Pfam" id="PF00144">
    <property type="entry name" value="Beta-lactamase"/>
    <property type="match status" value="1"/>
</dbReference>
<dbReference type="PANTHER" id="PTHR46825">
    <property type="entry name" value="D-ALANYL-D-ALANINE-CARBOXYPEPTIDASE/ENDOPEPTIDASE AMPH"/>
    <property type="match status" value="1"/>
</dbReference>
<dbReference type="PANTHER" id="PTHR46825:SF9">
    <property type="entry name" value="BETA-LACTAMASE-RELATED DOMAIN-CONTAINING PROTEIN"/>
    <property type="match status" value="1"/>
</dbReference>
<dbReference type="SUPFAM" id="SSF56601">
    <property type="entry name" value="beta-lactamase/transpeptidase-like"/>
    <property type="match status" value="1"/>
</dbReference>
<dbReference type="EMBL" id="SPSB01000003">
    <property type="protein sequence ID" value="TFV94689.1"/>
    <property type="molecule type" value="Genomic_DNA"/>
</dbReference>
<keyword evidence="3" id="KW-0378">Hydrolase</keyword>
<dbReference type="RefSeq" id="WP_135074266.1">
    <property type="nucleotide sequence ID" value="NZ_SPSB01000003.1"/>
</dbReference>
<proteinExistence type="predicted"/>
<gene>
    <name evidence="3" type="ORF">E4S40_11820</name>
</gene>